<evidence type="ECO:0000313" key="2">
    <source>
        <dbReference type="EMBL" id="CAB1282919.1"/>
    </source>
</evidence>
<dbReference type="Proteomes" id="UP000501273">
    <property type="component" value="Chromosome"/>
</dbReference>
<evidence type="ECO:0000313" key="3">
    <source>
        <dbReference type="Proteomes" id="UP000501273"/>
    </source>
</evidence>
<proteinExistence type="predicted"/>
<accession>A0A6F8ZKN3</accession>
<keyword evidence="3" id="KW-1185">Reference proteome</keyword>
<protein>
    <submittedName>
        <fullName evidence="2">Uncharacterized protein</fullName>
    </submittedName>
</protein>
<name>A0A6F8ZKN3_9CAUD</name>
<feature type="region of interest" description="Disordered" evidence="1">
    <location>
        <begin position="1"/>
        <end position="26"/>
    </location>
</feature>
<reference evidence="2 3" key="1">
    <citation type="submission" date="2020-03" db="EMBL/GenBank/DDBJ databases">
        <authorList>
            <person name="Ansaldi M."/>
            <person name="Clavijo F."/>
        </authorList>
    </citation>
    <scope>NUCLEOTIDE SEQUENCE [LARGE SCALE GENOMIC DNA]</scope>
</reference>
<evidence type="ECO:0000256" key="1">
    <source>
        <dbReference type="SAM" id="MobiDB-lite"/>
    </source>
</evidence>
<dbReference type="EMBL" id="LR778216">
    <property type="protein sequence ID" value="CAB1282919.1"/>
    <property type="molecule type" value="Genomic_DNA"/>
</dbReference>
<feature type="compositionally biased region" description="Basic and acidic residues" evidence="1">
    <location>
        <begin position="9"/>
        <end position="26"/>
    </location>
</feature>
<sequence length="62" mass="6917">MSEAETPVEAERSEAETPVEAERSEALTEVDVAEVWAAYRINPSIDIDSWIEARRKLKAAAK</sequence>
<organism evidence="2 3">
    <name type="scientific">Xylella phage Cota</name>
    <dbReference type="NCBI Taxonomy" id="2699877"/>
    <lineage>
        <taxon>Viruses</taxon>
        <taxon>Duplodnaviria</taxon>
        <taxon>Heunggongvirae</taxon>
        <taxon>Uroviricota</taxon>
        <taxon>Caudoviricetes</taxon>
        <taxon>Autographivirales</taxon>
        <taxon>Autonotataviridae</taxon>
        <taxon>Cotavirus</taxon>
        <taxon>Cotavirus cota</taxon>
    </lineage>
</organism>